<feature type="region of interest" description="Disordered" evidence="1">
    <location>
        <begin position="54"/>
        <end position="74"/>
    </location>
</feature>
<feature type="region of interest" description="Disordered" evidence="1">
    <location>
        <begin position="1"/>
        <end position="23"/>
    </location>
</feature>
<evidence type="ECO:0000313" key="3">
    <source>
        <dbReference type="Proteomes" id="UP000596660"/>
    </source>
</evidence>
<evidence type="ECO:0000313" key="2">
    <source>
        <dbReference type="EnsemblPlants" id="AUR62021739-RA:cds"/>
    </source>
</evidence>
<proteinExistence type="predicted"/>
<reference evidence="2" key="2">
    <citation type="submission" date="2021-03" db="UniProtKB">
        <authorList>
            <consortium name="EnsemblPlants"/>
        </authorList>
    </citation>
    <scope>IDENTIFICATION</scope>
</reference>
<accession>A0A803M1A7</accession>
<sequence>MKGTEEEIKQKHQDGEGKEYKKDPSKLKLKLEKIDTKMRDLAAKREEILKSIEEAEKNAVANPNKEDDPDLKQD</sequence>
<dbReference type="EnsemblPlants" id="AUR62021739-RA">
    <property type="protein sequence ID" value="AUR62021739-RA:cds"/>
    <property type="gene ID" value="AUR62021739"/>
</dbReference>
<dbReference type="Proteomes" id="UP000596660">
    <property type="component" value="Unplaced"/>
</dbReference>
<keyword evidence="3" id="KW-1185">Reference proteome</keyword>
<dbReference type="AlphaFoldDB" id="A0A803M1A7"/>
<protein>
    <submittedName>
        <fullName evidence="2">Uncharacterized protein</fullName>
    </submittedName>
</protein>
<evidence type="ECO:0000256" key="1">
    <source>
        <dbReference type="SAM" id="MobiDB-lite"/>
    </source>
</evidence>
<name>A0A803M1A7_CHEQI</name>
<dbReference type="Gramene" id="AUR62021739-RA">
    <property type="protein sequence ID" value="AUR62021739-RA:cds"/>
    <property type="gene ID" value="AUR62021739"/>
</dbReference>
<organism evidence="2 3">
    <name type="scientific">Chenopodium quinoa</name>
    <name type="common">Quinoa</name>
    <dbReference type="NCBI Taxonomy" id="63459"/>
    <lineage>
        <taxon>Eukaryota</taxon>
        <taxon>Viridiplantae</taxon>
        <taxon>Streptophyta</taxon>
        <taxon>Embryophyta</taxon>
        <taxon>Tracheophyta</taxon>
        <taxon>Spermatophyta</taxon>
        <taxon>Magnoliopsida</taxon>
        <taxon>eudicotyledons</taxon>
        <taxon>Gunneridae</taxon>
        <taxon>Pentapetalae</taxon>
        <taxon>Caryophyllales</taxon>
        <taxon>Chenopodiaceae</taxon>
        <taxon>Chenopodioideae</taxon>
        <taxon>Atripliceae</taxon>
        <taxon>Chenopodium</taxon>
    </lineage>
</organism>
<reference evidence="2" key="1">
    <citation type="journal article" date="2017" name="Nature">
        <title>The genome of Chenopodium quinoa.</title>
        <authorList>
            <person name="Jarvis D.E."/>
            <person name="Ho Y.S."/>
            <person name="Lightfoot D.J."/>
            <person name="Schmoeckel S.M."/>
            <person name="Li B."/>
            <person name="Borm T.J.A."/>
            <person name="Ohyanagi H."/>
            <person name="Mineta K."/>
            <person name="Michell C.T."/>
            <person name="Saber N."/>
            <person name="Kharbatia N.M."/>
            <person name="Rupper R.R."/>
            <person name="Sharp A.R."/>
            <person name="Dally N."/>
            <person name="Boughton B.A."/>
            <person name="Woo Y.H."/>
            <person name="Gao G."/>
            <person name="Schijlen E.G.W.M."/>
            <person name="Guo X."/>
            <person name="Momin A.A."/>
            <person name="Negrao S."/>
            <person name="Al-Babili S."/>
            <person name="Gehring C."/>
            <person name="Roessner U."/>
            <person name="Jung C."/>
            <person name="Murphy K."/>
            <person name="Arold S.T."/>
            <person name="Gojobori T."/>
            <person name="van der Linden C.G."/>
            <person name="van Loo E.N."/>
            <person name="Jellen E.N."/>
            <person name="Maughan P.J."/>
            <person name="Tester M."/>
        </authorList>
    </citation>
    <scope>NUCLEOTIDE SEQUENCE [LARGE SCALE GENOMIC DNA]</scope>
    <source>
        <strain evidence="2">cv. PI 614886</strain>
    </source>
</reference>
<feature type="compositionally biased region" description="Basic and acidic residues" evidence="1">
    <location>
        <begin position="64"/>
        <end position="74"/>
    </location>
</feature>